<evidence type="ECO:0000313" key="3">
    <source>
        <dbReference type="Proteomes" id="UP001649381"/>
    </source>
</evidence>
<dbReference type="Pfam" id="PF17668">
    <property type="entry name" value="Acetyltransf_17"/>
    <property type="match status" value="1"/>
</dbReference>
<dbReference type="Pfam" id="PF13530">
    <property type="entry name" value="SCP2_2"/>
    <property type="match status" value="1"/>
</dbReference>
<dbReference type="Proteomes" id="UP001649381">
    <property type="component" value="Unassembled WGS sequence"/>
</dbReference>
<dbReference type="GO" id="GO:0016746">
    <property type="term" value="F:acyltransferase activity"/>
    <property type="evidence" value="ECO:0007669"/>
    <property type="project" value="UniProtKB-KW"/>
</dbReference>
<evidence type="ECO:0000313" key="2">
    <source>
        <dbReference type="EMBL" id="MCF6136974.1"/>
    </source>
</evidence>
<reference evidence="2 3" key="1">
    <citation type="submission" date="2022-01" db="EMBL/GenBank/DDBJ databases">
        <title>Alkalihalobacillus sp. EGI L200015, a novel bacterium isolated from a salt lake sediment.</title>
        <authorList>
            <person name="Gao L."/>
            <person name="Fang B.-Z."/>
            <person name="Li W.-J."/>
        </authorList>
    </citation>
    <scope>NUCLEOTIDE SEQUENCE [LARGE SCALE GENOMIC DNA]</scope>
    <source>
        <strain evidence="2 3">KCTC 12718</strain>
    </source>
</reference>
<dbReference type="SUPFAM" id="SSF55718">
    <property type="entry name" value="SCP-like"/>
    <property type="match status" value="1"/>
</dbReference>
<feature type="domain" description="N-acetyltransferase" evidence="1">
    <location>
        <begin position="1"/>
        <end position="141"/>
    </location>
</feature>
<dbReference type="Gene3D" id="3.30.1050.10">
    <property type="entry name" value="SCP2 sterol-binding domain"/>
    <property type="match status" value="1"/>
</dbReference>
<dbReference type="EC" id="2.3.1.-" evidence="2"/>
<gene>
    <name evidence="2" type="ORF">L2716_04470</name>
</gene>
<evidence type="ECO:0000259" key="1">
    <source>
        <dbReference type="PROSITE" id="PS51186"/>
    </source>
</evidence>
<dbReference type="InterPro" id="IPR025559">
    <property type="entry name" value="Eis_dom"/>
</dbReference>
<proteinExistence type="predicted"/>
<dbReference type="InterPro" id="IPR041380">
    <property type="entry name" value="Acetyltransf_17"/>
</dbReference>
<dbReference type="InterPro" id="IPR036527">
    <property type="entry name" value="SCP2_sterol-bd_dom_sf"/>
</dbReference>
<dbReference type="PROSITE" id="PS51186">
    <property type="entry name" value="GNAT"/>
    <property type="match status" value="1"/>
</dbReference>
<protein>
    <submittedName>
        <fullName evidence="2">GNAT family N-acetyltransferase</fullName>
        <ecNumber evidence="2">2.3.1.-</ecNumber>
    </submittedName>
</protein>
<dbReference type="PANTHER" id="PTHR37817:SF1">
    <property type="entry name" value="N-ACETYLTRANSFERASE EIS"/>
    <property type="match status" value="1"/>
</dbReference>
<dbReference type="Gene3D" id="3.40.630.30">
    <property type="match status" value="2"/>
</dbReference>
<dbReference type="CDD" id="cd04301">
    <property type="entry name" value="NAT_SF"/>
    <property type="match status" value="1"/>
</dbReference>
<organism evidence="2 3">
    <name type="scientific">Pseudalkalibacillus berkeleyi</name>
    <dbReference type="NCBI Taxonomy" id="1069813"/>
    <lineage>
        <taxon>Bacteria</taxon>
        <taxon>Bacillati</taxon>
        <taxon>Bacillota</taxon>
        <taxon>Bacilli</taxon>
        <taxon>Bacillales</taxon>
        <taxon>Fictibacillaceae</taxon>
        <taxon>Pseudalkalibacillus</taxon>
    </lineage>
</organism>
<name>A0ABS9GW97_9BACL</name>
<dbReference type="PANTHER" id="PTHR37817">
    <property type="entry name" value="N-ACETYLTRANSFERASE EIS"/>
    <property type="match status" value="1"/>
</dbReference>
<dbReference type="Pfam" id="PF13527">
    <property type="entry name" value="Acetyltransf_9"/>
    <property type="match status" value="1"/>
</dbReference>
<sequence length="398" mass="46367">MEIRTIEESEFRDFLKMGEFAFQYKLSEEAISKRKTFMRLNDCWALFENGEMASKLTIHPMEIWLGGKVMPMGGIAGVATWPEQRRKGFVKALMKKALEQMKIKGQYVSMLHPFSFSFYRKYGWEMTHTTIKYEIKTDQLPRLSSQSNGSIERIKKESDRLDQIYNRMACKYSGMLKRTDDWWHYSILDNESDMIAVYKDGDGVDQGYMIYKVKENHMVIDEWVSLTNEAKLNMLDFVSKHDSMMNKITIHAPVDESFAFLMADPKINQEVNSYFMSRIVDVKSFLEEYPFKVEKLNQPIILQVVDSFAEWNNGIFIIRIDEGGGHKVDYHPLKEHATCSHEPSNVIQCDINTLSTMFFNYMRPSDLALQGNLSGSKTKIEQIEIVLGNAKPFLYDFF</sequence>
<keyword evidence="2" id="KW-0808">Transferase</keyword>
<accession>A0ABS9GW97</accession>
<dbReference type="InterPro" id="IPR016181">
    <property type="entry name" value="Acyl_CoA_acyltransferase"/>
</dbReference>
<keyword evidence="2" id="KW-0012">Acyltransferase</keyword>
<dbReference type="RefSeq" id="WP_236332183.1">
    <property type="nucleotide sequence ID" value="NZ_JAKIJS010000001.1"/>
</dbReference>
<dbReference type="InterPro" id="IPR051554">
    <property type="entry name" value="Acetyltransferase_Eis"/>
</dbReference>
<dbReference type="SUPFAM" id="SSF55729">
    <property type="entry name" value="Acyl-CoA N-acyltransferases (Nat)"/>
    <property type="match status" value="1"/>
</dbReference>
<dbReference type="InterPro" id="IPR000182">
    <property type="entry name" value="GNAT_dom"/>
</dbReference>
<comment type="caution">
    <text evidence="2">The sequence shown here is derived from an EMBL/GenBank/DDBJ whole genome shotgun (WGS) entry which is preliminary data.</text>
</comment>
<keyword evidence="3" id="KW-1185">Reference proteome</keyword>
<dbReference type="EMBL" id="JAKIJS010000001">
    <property type="protein sequence ID" value="MCF6136974.1"/>
    <property type="molecule type" value="Genomic_DNA"/>
</dbReference>